<gene>
    <name evidence="13" type="primary">zupT</name>
    <name evidence="14" type="ordered locus">Cpha266_1456</name>
</gene>
<keyword evidence="10" id="KW-0408">Iron</keyword>
<keyword evidence="6" id="KW-0479">Metal-binding</keyword>
<comment type="function">
    <text evidence="13">Mediates zinc uptake. May also transport other divalent cations.</text>
</comment>
<proteinExistence type="inferred from homology"/>
<feature type="transmembrane region" description="Helical" evidence="13">
    <location>
        <begin position="185"/>
        <end position="207"/>
    </location>
</feature>
<evidence type="ECO:0000256" key="3">
    <source>
        <dbReference type="ARBA" id="ARBA00022448"/>
    </source>
</evidence>
<keyword evidence="5 13" id="KW-0812">Transmembrane</keyword>
<keyword evidence="4 13" id="KW-1003">Cell membrane</keyword>
<feature type="binding site" description="M1 metal binding site" evidence="13">
    <location>
        <position position="167"/>
    </location>
    <ligand>
        <name>Zn(2+)</name>
        <dbReference type="ChEBI" id="CHEBI:29105"/>
    </ligand>
</feature>
<evidence type="ECO:0000313" key="15">
    <source>
        <dbReference type="Proteomes" id="UP000008701"/>
    </source>
</evidence>
<evidence type="ECO:0000256" key="1">
    <source>
        <dbReference type="ARBA" id="ARBA00004651"/>
    </source>
</evidence>
<accession>A1BGF7</accession>
<feature type="transmembrane region" description="Helical" evidence="13">
    <location>
        <begin position="6"/>
        <end position="29"/>
    </location>
</feature>
<dbReference type="STRING" id="290317.Cpha266_1456"/>
<evidence type="ECO:0000256" key="9">
    <source>
        <dbReference type="ARBA" id="ARBA00022989"/>
    </source>
</evidence>
<dbReference type="InterPro" id="IPR023498">
    <property type="entry name" value="Zn_transptr_ZupT"/>
</dbReference>
<keyword evidence="3 13" id="KW-0813">Transport</keyword>
<dbReference type="RefSeq" id="WP_011745298.1">
    <property type="nucleotide sequence ID" value="NC_008639.1"/>
</dbReference>
<feature type="transmembrane region" description="Helical" evidence="13">
    <location>
        <begin position="36"/>
        <end position="53"/>
    </location>
</feature>
<feature type="transmembrane region" description="Helical" evidence="13">
    <location>
        <begin position="73"/>
        <end position="91"/>
    </location>
</feature>
<dbReference type="GO" id="GO:0046872">
    <property type="term" value="F:metal ion binding"/>
    <property type="evidence" value="ECO:0007669"/>
    <property type="project" value="UniProtKB-KW"/>
</dbReference>
<feature type="binding site" description="M2 metal binding site" evidence="13">
    <location>
        <position position="138"/>
    </location>
    <ligand>
        <name>Fe(2+)</name>
        <dbReference type="ChEBI" id="CHEBI:29033"/>
    </ligand>
</feature>
<comment type="subcellular location">
    <subcellularLocation>
        <location evidence="13">Cell inner membrane</location>
        <topology evidence="13">Multi-pass membrane protein</topology>
    </subcellularLocation>
    <subcellularLocation>
        <location evidence="1">Cell membrane</location>
        <topology evidence="1">Multi-pass membrane protein</topology>
    </subcellularLocation>
</comment>
<dbReference type="HAMAP" id="MF_00548">
    <property type="entry name" value="ZupT"/>
    <property type="match status" value="1"/>
</dbReference>
<evidence type="ECO:0000256" key="13">
    <source>
        <dbReference type="HAMAP-Rule" id="MF_00548"/>
    </source>
</evidence>
<dbReference type="Proteomes" id="UP000008701">
    <property type="component" value="Chromosome"/>
</dbReference>
<feature type="transmembrane region" description="Helical" evidence="13">
    <location>
        <begin position="213"/>
        <end position="235"/>
    </location>
</feature>
<keyword evidence="9 13" id="KW-1133">Transmembrane helix</keyword>
<dbReference type="eggNOG" id="COG0428">
    <property type="taxonomic scope" value="Bacteria"/>
</dbReference>
<protein>
    <recommendedName>
        <fullName evidence="13">Zinc transporter ZupT</fullName>
    </recommendedName>
</protein>
<name>A1BGF7_CHLPD</name>
<comment type="similarity">
    <text evidence="2 13">Belongs to the ZIP transporter (TC 2.A.5) family. ZupT subfamily.</text>
</comment>
<keyword evidence="8 13" id="KW-0864">Zinc transport</keyword>
<dbReference type="EMBL" id="CP000492">
    <property type="protein sequence ID" value="ABL65484.1"/>
    <property type="molecule type" value="Genomic_DNA"/>
</dbReference>
<feature type="binding site" description="M2 metal binding site" evidence="13">
    <location>
        <position position="167"/>
    </location>
    <ligand>
        <name>Fe(2+)</name>
        <dbReference type="ChEBI" id="CHEBI:29033"/>
    </ligand>
</feature>
<feature type="binding site" description="M2 metal binding site" evidence="13">
    <location>
        <position position="164"/>
    </location>
    <ligand>
        <name>Fe(2+)</name>
        <dbReference type="ChEBI" id="CHEBI:29033"/>
    </ligand>
</feature>
<feature type="binding site" description="M1 metal binding site" evidence="13">
    <location>
        <position position="138"/>
    </location>
    <ligand>
        <name>Zn(2+)</name>
        <dbReference type="ChEBI" id="CHEBI:29105"/>
    </ligand>
</feature>
<feature type="transmembrane region" description="Helical" evidence="13">
    <location>
        <begin position="152"/>
        <end position="178"/>
    </location>
</feature>
<dbReference type="KEGG" id="cph:Cpha266_1456"/>
<sequence precursor="true">MNSNYYPALGLTLLAGLSTGIGSLLALMVNHTNKKFLTFALGFSAGIMLYVSFVEIMPQSGNTILQQFPAGNAAWVTTTAFFGGIFFIWLIDQLVPDFENPHEVSMIGTMNAEPSEDARLHRMGIFTAAAIAIHNFPEGLAVFFSALSNQDLGVVIAATIALHNIPEGMAIAVPIYFATKSRMRAFSYSFLSGLAEPVGAIIGYALLKPFLSPLVFGIVLASVAGIMVYISLDELLPAAEEYGEHHIAISGLIIGMAVMAASLLLLV</sequence>
<evidence type="ECO:0000256" key="4">
    <source>
        <dbReference type="ARBA" id="ARBA00022475"/>
    </source>
</evidence>
<dbReference type="OrthoDB" id="9787346at2"/>
<organism evidence="14 15">
    <name type="scientific">Chlorobium phaeobacteroides (strain DSM 266 / SMG 266 / 2430)</name>
    <dbReference type="NCBI Taxonomy" id="290317"/>
    <lineage>
        <taxon>Bacteria</taxon>
        <taxon>Pseudomonadati</taxon>
        <taxon>Chlorobiota</taxon>
        <taxon>Chlorobiia</taxon>
        <taxon>Chlorobiales</taxon>
        <taxon>Chlorobiaceae</taxon>
        <taxon>Chlorobium/Pelodictyon group</taxon>
        <taxon>Chlorobium</taxon>
    </lineage>
</organism>
<dbReference type="InterPro" id="IPR003689">
    <property type="entry name" value="ZIP"/>
</dbReference>
<dbReference type="Pfam" id="PF02535">
    <property type="entry name" value="Zip"/>
    <property type="match status" value="1"/>
</dbReference>
<feature type="transmembrane region" description="Helical" evidence="13">
    <location>
        <begin position="125"/>
        <end position="146"/>
    </location>
</feature>
<keyword evidence="11 13" id="KW-0406">Ion transport</keyword>
<evidence type="ECO:0000256" key="12">
    <source>
        <dbReference type="ARBA" id="ARBA00023136"/>
    </source>
</evidence>
<dbReference type="NCBIfam" id="NF003243">
    <property type="entry name" value="PRK04201.1"/>
    <property type="match status" value="1"/>
</dbReference>
<keyword evidence="12 13" id="KW-0472">Membrane</keyword>
<comment type="catalytic activity">
    <reaction evidence="13">
        <text>Zn(2+)(in) = Zn(2+)(out)</text>
        <dbReference type="Rhea" id="RHEA:29351"/>
        <dbReference type="ChEBI" id="CHEBI:29105"/>
    </reaction>
</comment>
<evidence type="ECO:0000313" key="14">
    <source>
        <dbReference type="EMBL" id="ABL65484.1"/>
    </source>
</evidence>
<keyword evidence="15" id="KW-1185">Reference proteome</keyword>
<feature type="transmembrane region" description="Helical" evidence="13">
    <location>
        <begin position="247"/>
        <end position="266"/>
    </location>
</feature>
<feature type="binding site" description="M2 metal binding site" evidence="13">
    <location>
        <position position="196"/>
    </location>
    <ligand>
        <name>Fe(2+)</name>
        <dbReference type="ChEBI" id="CHEBI:29033"/>
    </ligand>
</feature>
<dbReference type="AlphaFoldDB" id="A1BGF7"/>
<dbReference type="GO" id="GO:0005385">
    <property type="term" value="F:zinc ion transmembrane transporter activity"/>
    <property type="evidence" value="ECO:0007669"/>
    <property type="project" value="UniProtKB-UniRule"/>
</dbReference>
<evidence type="ECO:0000256" key="11">
    <source>
        <dbReference type="ARBA" id="ARBA00023065"/>
    </source>
</evidence>
<evidence type="ECO:0000256" key="10">
    <source>
        <dbReference type="ARBA" id="ARBA00023004"/>
    </source>
</evidence>
<evidence type="ECO:0000256" key="6">
    <source>
        <dbReference type="ARBA" id="ARBA00022723"/>
    </source>
</evidence>
<keyword evidence="13" id="KW-0997">Cell inner membrane</keyword>
<dbReference type="GO" id="GO:0005886">
    <property type="term" value="C:plasma membrane"/>
    <property type="evidence" value="ECO:0007669"/>
    <property type="project" value="UniProtKB-SubCell"/>
</dbReference>
<feature type="binding site" description="M1 metal binding site" evidence="13">
    <location>
        <position position="163"/>
    </location>
    <ligand>
        <name>Zn(2+)</name>
        <dbReference type="ChEBI" id="CHEBI:29105"/>
    </ligand>
</feature>
<evidence type="ECO:0000256" key="7">
    <source>
        <dbReference type="ARBA" id="ARBA00022833"/>
    </source>
</evidence>
<dbReference type="PANTHER" id="PTHR11040">
    <property type="entry name" value="ZINC/IRON TRANSPORTER"/>
    <property type="match status" value="1"/>
</dbReference>
<reference evidence="14 15" key="1">
    <citation type="submission" date="2006-12" db="EMBL/GenBank/DDBJ databases">
        <title>Complete sequence of Chlorobium phaeobacteroides DSM 266.</title>
        <authorList>
            <consortium name="US DOE Joint Genome Institute"/>
            <person name="Copeland A."/>
            <person name="Lucas S."/>
            <person name="Lapidus A."/>
            <person name="Barry K."/>
            <person name="Detter J.C."/>
            <person name="Glavina del Rio T."/>
            <person name="Hammon N."/>
            <person name="Israni S."/>
            <person name="Pitluck S."/>
            <person name="Goltsman E."/>
            <person name="Schmutz J."/>
            <person name="Larimer F."/>
            <person name="Land M."/>
            <person name="Hauser L."/>
            <person name="Mikhailova N."/>
            <person name="Li T."/>
            <person name="Overmann J."/>
            <person name="Bryant D.A."/>
            <person name="Richardson P."/>
        </authorList>
    </citation>
    <scope>NUCLEOTIDE SEQUENCE [LARGE SCALE GENOMIC DNA]</scope>
    <source>
        <strain evidence="14 15">DSM 266</strain>
    </source>
</reference>
<dbReference type="HOGENOM" id="CLU_015114_1_3_10"/>
<evidence type="ECO:0000256" key="5">
    <source>
        <dbReference type="ARBA" id="ARBA00022692"/>
    </source>
</evidence>
<dbReference type="PANTHER" id="PTHR11040:SF205">
    <property type="entry name" value="ZINC TRANSPORTER ZUPT"/>
    <property type="match status" value="1"/>
</dbReference>
<evidence type="ECO:0000256" key="8">
    <source>
        <dbReference type="ARBA" id="ARBA00022906"/>
    </source>
</evidence>
<feature type="binding site" description="M2 metal binding site" evidence="13">
    <location>
        <position position="135"/>
    </location>
    <ligand>
        <name>Fe(2+)</name>
        <dbReference type="ChEBI" id="CHEBI:29033"/>
    </ligand>
</feature>
<evidence type="ECO:0000256" key="2">
    <source>
        <dbReference type="ARBA" id="ARBA00009703"/>
    </source>
</evidence>
<keyword evidence="7 13" id="KW-0862">Zinc</keyword>